<dbReference type="PROSITE" id="PS50016">
    <property type="entry name" value="ZF_PHD_2"/>
    <property type="match status" value="1"/>
</dbReference>
<dbReference type="InterPro" id="IPR013083">
    <property type="entry name" value="Znf_RING/FYVE/PHD"/>
</dbReference>
<feature type="compositionally biased region" description="Basic and acidic residues" evidence="5">
    <location>
        <begin position="321"/>
        <end position="351"/>
    </location>
</feature>
<dbReference type="SUPFAM" id="SSF57903">
    <property type="entry name" value="FYVE/PHD zinc finger"/>
    <property type="match status" value="1"/>
</dbReference>
<dbReference type="HOGENOM" id="CLU_029005_0_0_1"/>
<dbReference type="CDD" id="cd15571">
    <property type="entry name" value="ePHD"/>
    <property type="match status" value="1"/>
</dbReference>
<dbReference type="PANTHER" id="PTHR13793">
    <property type="entry name" value="PHD FINGER PROTEINS"/>
    <property type="match status" value="1"/>
</dbReference>
<reference evidence="8" key="2">
    <citation type="submission" date="2018-04" db="EMBL/GenBank/DDBJ databases">
        <title>OnivRS2 (Oryza nivara Reference Sequence Version 2).</title>
        <authorList>
            <person name="Zhang J."/>
            <person name="Kudrna D."/>
            <person name="Lee S."/>
            <person name="Talag J."/>
            <person name="Rajasekar S."/>
            <person name="Welchert J."/>
            <person name="Hsing Y.-I."/>
            <person name="Wing R.A."/>
        </authorList>
    </citation>
    <scope>NUCLEOTIDE SEQUENCE [LARGE SCALE GENOMIC DNA]</scope>
</reference>
<protein>
    <recommendedName>
        <fullName evidence="10">PHD-type domain-containing protein</fullName>
    </recommendedName>
</protein>
<dbReference type="Pfam" id="PF13832">
    <property type="entry name" value="zf-HC5HC2H_2"/>
    <property type="match status" value="1"/>
</dbReference>
<evidence type="ECO:0000256" key="4">
    <source>
        <dbReference type="PROSITE-ProRule" id="PRU00146"/>
    </source>
</evidence>
<dbReference type="PROSITE" id="PS51805">
    <property type="entry name" value="EPHD"/>
    <property type="match status" value="1"/>
</dbReference>
<feature type="domain" description="PHD-type" evidence="6">
    <location>
        <begin position="431"/>
        <end position="484"/>
    </location>
</feature>
<dbReference type="Proteomes" id="UP000006591">
    <property type="component" value="Chromosome 1"/>
</dbReference>
<feature type="compositionally biased region" description="Polar residues" evidence="5">
    <location>
        <begin position="301"/>
        <end position="315"/>
    </location>
</feature>
<dbReference type="SMART" id="SM00249">
    <property type="entry name" value="PHD"/>
    <property type="match status" value="2"/>
</dbReference>
<dbReference type="eggNOG" id="KOG0955">
    <property type="taxonomic scope" value="Eukaryota"/>
</dbReference>
<dbReference type="OMA" id="CIEYQEA"/>
<evidence type="ECO:0000256" key="5">
    <source>
        <dbReference type="SAM" id="MobiDB-lite"/>
    </source>
</evidence>
<proteinExistence type="predicted"/>
<evidence type="ECO:0000259" key="7">
    <source>
        <dbReference type="PROSITE" id="PS51805"/>
    </source>
</evidence>
<evidence type="ECO:0000313" key="8">
    <source>
        <dbReference type="EnsemblPlants" id="ONIVA01G06160.1"/>
    </source>
</evidence>
<sequence length="633" mass="66066">MEFAVGSGSVRDLPPSKRFKYVGGSSLGMAPCLPAKKRLCPPMLEAAAAAAVPVCLPAKKRAYAAAAAVEGAGFALCLPAKKRAYAPPVDDAVAPACLPAKKRIHAPPPPPPDSGASPSVPTTKRVDTLPPAAADKAAISPSIPVPVRKRVHAPQPPPAPAPEKAAVSPSIPVPVRKRVHAPQPPPAPAPEKAAVSPSIPVPAKKRVSATAAAAATDASPRVPFKDLVNTLPPPRDAAVSPSIPAKKSARAPPSPKDTAAPVSVCLPSNKRVMPPFLPPSPPPSKESDGARVAAVKEAKPQGSNKRGATTNSSVANGVEDDYARAEASKIQEKPKIPEKPINHEEIKEQVSKKQRSNTCRESKDQECNQSCSAISAKQSEVEALEKACKAIDLNEAAREEDSWDGERVAREPTQEAMAAAAEEEVEEEDDGVHCAVCGSTDGDPSDPIVFCDGCDLMVHASCYGNPLTSSIPDGDWFCSVCTAAAAKKSKGNKPPPPPPRCCLCPARGGAMKRTTDARWAHIACALLVPEVFFRDPDGRDGVDCSRVPAHRFATACYVCESGGGCALECSQPRCGLEFHVSCGLDAGLCIEYQEAKAGGGGGGVVAGFCLEHTKLWEKQQLTGKYKIVSRGQK</sequence>
<dbReference type="GO" id="GO:0006357">
    <property type="term" value="P:regulation of transcription by RNA polymerase II"/>
    <property type="evidence" value="ECO:0007669"/>
    <property type="project" value="TreeGrafter"/>
</dbReference>
<evidence type="ECO:0000313" key="9">
    <source>
        <dbReference type="Proteomes" id="UP000006591"/>
    </source>
</evidence>
<evidence type="ECO:0000256" key="3">
    <source>
        <dbReference type="ARBA" id="ARBA00022833"/>
    </source>
</evidence>
<dbReference type="InterPro" id="IPR019786">
    <property type="entry name" value="Zinc_finger_PHD-type_CS"/>
</dbReference>
<dbReference type="InterPro" id="IPR050701">
    <property type="entry name" value="Histone_Mod_Regulator"/>
</dbReference>
<organism evidence="8">
    <name type="scientific">Oryza nivara</name>
    <name type="common">Indian wild rice</name>
    <name type="synonym">Oryza sativa f. spontanea</name>
    <dbReference type="NCBI Taxonomy" id="4536"/>
    <lineage>
        <taxon>Eukaryota</taxon>
        <taxon>Viridiplantae</taxon>
        <taxon>Streptophyta</taxon>
        <taxon>Embryophyta</taxon>
        <taxon>Tracheophyta</taxon>
        <taxon>Spermatophyta</taxon>
        <taxon>Magnoliopsida</taxon>
        <taxon>Liliopsida</taxon>
        <taxon>Poales</taxon>
        <taxon>Poaceae</taxon>
        <taxon>BOP clade</taxon>
        <taxon>Oryzoideae</taxon>
        <taxon>Oryzeae</taxon>
        <taxon>Oryzinae</taxon>
        <taxon>Oryza</taxon>
    </lineage>
</organism>
<dbReference type="InterPro" id="IPR019787">
    <property type="entry name" value="Znf_PHD-finger"/>
</dbReference>
<dbReference type="STRING" id="4536.A0A0E0FH93"/>
<feature type="compositionally biased region" description="Pro residues" evidence="5">
    <location>
        <begin position="275"/>
        <end position="284"/>
    </location>
</feature>
<evidence type="ECO:0008006" key="10">
    <source>
        <dbReference type="Google" id="ProtNLM"/>
    </source>
</evidence>
<dbReference type="PROSITE" id="PS01359">
    <property type="entry name" value="ZF_PHD_1"/>
    <property type="match status" value="1"/>
</dbReference>
<dbReference type="Gramene" id="ONIVA01G06160.1">
    <property type="protein sequence ID" value="ONIVA01G06160.1"/>
    <property type="gene ID" value="ONIVA01G06160"/>
</dbReference>
<keyword evidence="2 4" id="KW-0863">Zinc-finger</keyword>
<accession>A0A0E0FH93</accession>
<keyword evidence="1" id="KW-0479">Metal-binding</keyword>
<dbReference type="PANTHER" id="PTHR13793:SF148">
    <property type="entry name" value="RING_FYVE_PHD ZINC FINGER SUPERFAMILY PROTEIN"/>
    <property type="match status" value="1"/>
</dbReference>
<dbReference type="InterPro" id="IPR011011">
    <property type="entry name" value="Znf_FYVE_PHD"/>
</dbReference>
<keyword evidence="9" id="KW-1185">Reference proteome</keyword>
<reference evidence="8" key="1">
    <citation type="submission" date="2015-04" db="UniProtKB">
        <authorList>
            <consortium name="EnsemblPlants"/>
        </authorList>
    </citation>
    <scope>IDENTIFICATION</scope>
    <source>
        <strain evidence="8">SL10</strain>
    </source>
</reference>
<dbReference type="CDD" id="cd15492">
    <property type="entry name" value="PHD_BRPF_JADE_like"/>
    <property type="match status" value="1"/>
</dbReference>
<feature type="region of interest" description="Disordered" evidence="5">
    <location>
        <begin position="101"/>
        <end position="362"/>
    </location>
</feature>
<evidence type="ECO:0000256" key="1">
    <source>
        <dbReference type="ARBA" id="ARBA00022723"/>
    </source>
</evidence>
<feature type="domain" description="PHD-type" evidence="7">
    <location>
        <begin position="498"/>
        <end position="613"/>
    </location>
</feature>
<evidence type="ECO:0000256" key="2">
    <source>
        <dbReference type="ARBA" id="ARBA00022771"/>
    </source>
</evidence>
<dbReference type="InterPro" id="IPR034732">
    <property type="entry name" value="EPHD"/>
</dbReference>
<dbReference type="AlphaFoldDB" id="A0A0E0FH93"/>
<dbReference type="EnsemblPlants" id="ONIVA01G06160.1">
    <property type="protein sequence ID" value="ONIVA01G06160.1"/>
    <property type="gene ID" value="ONIVA01G06160"/>
</dbReference>
<dbReference type="InterPro" id="IPR001965">
    <property type="entry name" value="Znf_PHD"/>
</dbReference>
<dbReference type="Pfam" id="PF00628">
    <property type="entry name" value="PHD"/>
    <property type="match status" value="1"/>
</dbReference>
<evidence type="ECO:0000259" key="6">
    <source>
        <dbReference type="PROSITE" id="PS50016"/>
    </source>
</evidence>
<dbReference type="GO" id="GO:0008270">
    <property type="term" value="F:zinc ion binding"/>
    <property type="evidence" value="ECO:0007669"/>
    <property type="project" value="UniProtKB-KW"/>
</dbReference>
<feature type="compositionally biased region" description="Basic and acidic residues" evidence="5">
    <location>
        <begin position="285"/>
        <end position="299"/>
    </location>
</feature>
<dbReference type="Gene3D" id="3.30.40.10">
    <property type="entry name" value="Zinc/RING finger domain, C3HC4 (zinc finger)"/>
    <property type="match status" value="2"/>
</dbReference>
<keyword evidence="3" id="KW-0862">Zinc</keyword>
<feature type="compositionally biased region" description="Low complexity" evidence="5">
    <location>
        <begin position="208"/>
        <end position="222"/>
    </location>
</feature>
<name>A0A0E0FH93_ORYNI</name>